<keyword evidence="2 6" id="KW-0698">rRNA processing</keyword>
<keyword evidence="8" id="KW-1185">Reference proteome</keyword>
<comment type="caution">
    <text evidence="6">Lacks conserved residue(s) required for the propagation of feature annotation.</text>
</comment>
<dbReference type="PANTHER" id="PTHR31760">
    <property type="entry name" value="S-ADENOSYL-L-METHIONINE-DEPENDENT METHYLTRANSFERASES SUPERFAMILY PROTEIN"/>
    <property type="match status" value="1"/>
</dbReference>
<feature type="binding site" evidence="6">
    <location>
        <position position="141"/>
    </location>
    <ligand>
        <name>S-adenosyl-L-methionine</name>
        <dbReference type="ChEBI" id="CHEBI:59789"/>
    </ligand>
</feature>
<organism evidence="7 8">
    <name type="scientific">Nitrosovibrio tenuis</name>
    <dbReference type="NCBI Taxonomy" id="1233"/>
    <lineage>
        <taxon>Bacteria</taxon>
        <taxon>Pseudomonadati</taxon>
        <taxon>Pseudomonadota</taxon>
        <taxon>Betaproteobacteria</taxon>
        <taxon>Nitrosomonadales</taxon>
        <taxon>Nitrosomonadaceae</taxon>
        <taxon>Nitrosovibrio</taxon>
    </lineage>
</organism>
<keyword evidence="5 6" id="KW-0949">S-adenosyl-L-methionine</keyword>
<evidence type="ECO:0000313" key="7">
    <source>
        <dbReference type="EMBL" id="SEL58063.1"/>
    </source>
</evidence>
<dbReference type="EC" id="2.1.1.170" evidence="6"/>
<feature type="binding site" evidence="6">
    <location>
        <begin position="126"/>
        <end position="127"/>
    </location>
    <ligand>
        <name>S-adenosyl-L-methionine</name>
        <dbReference type="ChEBI" id="CHEBI:59789"/>
    </ligand>
</feature>
<accession>A0A1H7RCZ3</accession>
<evidence type="ECO:0000256" key="3">
    <source>
        <dbReference type="ARBA" id="ARBA00022603"/>
    </source>
</evidence>
<dbReference type="STRING" id="1233.SAMN05216387_11638"/>
<proteinExistence type="inferred from homology"/>
<dbReference type="GO" id="GO:0005829">
    <property type="term" value="C:cytosol"/>
    <property type="evidence" value="ECO:0007669"/>
    <property type="project" value="TreeGrafter"/>
</dbReference>
<sequence>MNLASRLNDGISALGFAISEQTQTHLLQYLALIQKWNHVHNLTAVREPEAMLARHVLDSLAILPYIAGERIADVGSGAGLPGIPLALARPDCHVALIESNHKKAIFLQQARIELKLKNVEVVAGRVENFSAAEGFDIVVSRAFSDLADFVKLAGHLCKHGDDGGRLAAMKGIYPHEELAQLRAELKPQFIVEKILPIAVPSLEAERHLIMIKRYV</sequence>
<feature type="binding site" evidence="6">
    <location>
        <position position="75"/>
    </location>
    <ligand>
        <name>S-adenosyl-L-methionine</name>
        <dbReference type="ChEBI" id="CHEBI:59789"/>
    </ligand>
</feature>
<keyword evidence="1 6" id="KW-0963">Cytoplasm</keyword>
<comment type="function">
    <text evidence="6">Specifically methylates the N7 position of guanine in position 527 of 16S rRNA.</text>
</comment>
<evidence type="ECO:0000256" key="5">
    <source>
        <dbReference type="ARBA" id="ARBA00022691"/>
    </source>
</evidence>
<reference evidence="7 8" key="1">
    <citation type="submission" date="2016-10" db="EMBL/GenBank/DDBJ databases">
        <authorList>
            <person name="de Groot N.N."/>
        </authorList>
    </citation>
    <scope>NUCLEOTIDE SEQUENCE [LARGE SCALE GENOMIC DNA]</scope>
    <source>
        <strain evidence="7 8">Nv1</strain>
    </source>
</reference>
<keyword evidence="4 6" id="KW-0808">Transferase</keyword>
<dbReference type="Pfam" id="PF02527">
    <property type="entry name" value="GidB"/>
    <property type="match status" value="1"/>
</dbReference>
<name>A0A1H7RCZ3_9PROT</name>
<dbReference type="Gene3D" id="3.40.50.150">
    <property type="entry name" value="Vaccinia Virus protein VP39"/>
    <property type="match status" value="1"/>
</dbReference>
<comment type="similarity">
    <text evidence="6">Belongs to the methyltransferase superfamily. RNA methyltransferase RsmG family.</text>
</comment>
<comment type="catalytic activity">
    <reaction evidence="6">
        <text>guanosine(527) in 16S rRNA + S-adenosyl-L-methionine = N(7)-methylguanosine(527) in 16S rRNA + S-adenosyl-L-homocysteine</text>
        <dbReference type="Rhea" id="RHEA:42732"/>
        <dbReference type="Rhea" id="RHEA-COMP:10209"/>
        <dbReference type="Rhea" id="RHEA-COMP:10210"/>
        <dbReference type="ChEBI" id="CHEBI:57856"/>
        <dbReference type="ChEBI" id="CHEBI:59789"/>
        <dbReference type="ChEBI" id="CHEBI:74269"/>
        <dbReference type="ChEBI" id="CHEBI:74480"/>
        <dbReference type="EC" id="2.1.1.170"/>
    </reaction>
</comment>
<dbReference type="RefSeq" id="WP_090829514.1">
    <property type="nucleotide sequence ID" value="NZ_FOBH01000016.1"/>
</dbReference>
<dbReference type="OrthoDB" id="9808773at2"/>
<dbReference type="InterPro" id="IPR029063">
    <property type="entry name" value="SAM-dependent_MTases_sf"/>
</dbReference>
<feature type="binding site" evidence="6">
    <location>
        <position position="80"/>
    </location>
    <ligand>
        <name>S-adenosyl-L-methionine</name>
        <dbReference type="ChEBI" id="CHEBI:59789"/>
    </ligand>
</feature>
<dbReference type="NCBIfam" id="TIGR00138">
    <property type="entry name" value="rsmG_gidB"/>
    <property type="match status" value="1"/>
</dbReference>
<dbReference type="InterPro" id="IPR003682">
    <property type="entry name" value="rRNA_ssu_MeTfrase_G"/>
</dbReference>
<dbReference type="PIRSF" id="PIRSF003078">
    <property type="entry name" value="GidB"/>
    <property type="match status" value="1"/>
</dbReference>
<evidence type="ECO:0000256" key="6">
    <source>
        <dbReference type="HAMAP-Rule" id="MF_00074"/>
    </source>
</evidence>
<protein>
    <recommendedName>
        <fullName evidence="6">Ribosomal RNA small subunit methyltransferase G</fullName>
        <ecNumber evidence="6">2.1.1.170</ecNumber>
    </recommendedName>
    <alternativeName>
        <fullName evidence="6">16S rRNA 7-methylguanosine methyltransferase</fullName>
        <shortName evidence="6">16S rRNA m7G methyltransferase</shortName>
    </alternativeName>
</protein>
<gene>
    <name evidence="6" type="primary">rsmG</name>
    <name evidence="7" type="ORF">SAMN05216387_11638</name>
</gene>
<dbReference type="SUPFAM" id="SSF53335">
    <property type="entry name" value="S-adenosyl-L-methionine-dependent methyltransferases"/>
    <property type="match status" value="1"/>
</dbReference>
<dbReference type="EMBL" id="FOBH01000016">
    <property type="protein sequence ID" value="SEL58063.1"/>
    <property type="molecule type" value="Genomic_DNA"/>
</dbReference>
<dbReference type="CDD" id="cd02440">
    <property type="entry name" value="AdoMet_MTases"/>
    <property type="match status" value="1"/>
</dbReference>
<evidence type="ECO:0000256" key="1">
    <source>
        <dbReference type="ARBA" id="ARBA00022490"/>
    </source>
</evidence>
<comment type="subcellular location">
    <subcellularLocation>
        <location evidence="6">Cytoplasm</location>
    </subcellularLocation>
</comment>
<dbReference type="GO" id="GO:0070043">
    <property type="term" value="F:rRNA (guanine-N7-)-methyltransferase activity"/>
    <property type="evidence" value="ECO:0007669"/>
    <property type="project" value="UniProtKB-UniRule"/>
</dbReference>
<keyword evidence="3 6" id="KW-0489">Methyltransferase</keyword>
<dbReference type="PANTHER" id="PTHR31760:SF0">
    <property type="entry name" value="S-ADENOSYL-L-METHIONINE-DEPENDENT METHYLTRANSFERASES SUPERFAMILY PROTEIN"/>
    <property type="match status" value="1"/>
</dbReference>
<evidence type="ECO:0000313" key="8">
    <source>
        <dbReference type="Proteomes" id="UP000198620"/>
    </source>
</evidence>
<dbReference type="Proteomes" id="UP000198620">
    <property type="component" value="Unassembled WGS sequence"/>
</dbReference>
<dbReference type="HAMAP" id="MF_00074">
    <property type="entry name" value="16SrRNA_methyltr_G"/>
    <property type="match status" value="1"/>
</dbReference>
<evidence type="ECO:0000256" key="4">
    <source>
        <dbReference type="ARBA" id="ARBA00022679"/>
    </source>
</evidence>
<dbReference type="AlphaFoldDB" id="A0A1H7RCZ3"/>
<evidence type="ECO:0000256" key="2">
    <source>
        <dbReference type="ARBA" id="ARBA00022552"/>
    </source>
</evidence>